<reference evidence="3" key="1">
    <citation type="submission" date="2022-10" db="EMBL/GenBank/DDBJ databases">
        <title>Determination and structural analysis of whole genome sequence of Sarocladium strictum F4-1.</title>
        <authorList>
            <person name="Hu L."/>
            <person name="Jiang Y."/>
        </authorList>
    </citation>
    <scope>NUCLEOTIDE SEQUENCE</scope>
    <source>
        <strain evidence="3">F4-1</strain>
    </source>
</reference>
<feature type="region of interest" description="Disordered" evidence="2">
    <location>
        <begin position="1"/>
        <end position="199"/>
    </location>
</feature>
<dbReference type="Proteomes" id="UP001175261">
    <property type="component" value="Unassembled WGS sequence"/>
</dbReference>
<evidence type="ECO:0000256" key="2">
    <source>
        <dbReference type="SAM" id="MobiDB-lite"/>
    </source>
</evidence>
<gene>
    <name evidence="3" type="ORF">NLU13_6412</name>
</gene>
<proteinExistence type="predicted"/>
<feature type="region of interest" description="Disordered" evidence="2">
    <location>
        <begin position="1734"/>
        <end position="1881"/>
    </location>
</feature>
<feature type="region of interest" description="Disordered" evidence="2">
    <location>
        <begin position="1014"/>
        <end position="1041"/>
    </location>
</feature>
<feature type="compositionally biased region" description="Low complexity" evidence="2">
    <location>
        <begin position="1872"/>
        <end position="1881"/>
    </location>
</feature>
<evidence type="ECO:0000313" key="3">
    <source>
        <dbReference type="EMBL" id="KAK0386577.1"/>
    </source>
</evidence>
<protein>
    <recommendedName>
        <fullName evidence="5">Chromosome segregation ATPase family protein</fullName>
    </recommendedName>
</protein>
<feature type="region of interest" description="Disordered" evidence="2">
    <location>
        <begin position="1674"/>
        <end position="1699"/>
    </location>
</feature>
<accession>A0AA39GI91</accession>
<keyword evidence="1" id="KW-0175">Coiled coil</keyword>
<evidence type="ECO:0008006" key="5">
    <source>
        <dbReference type="Google" id="ProtNLM"/>
    </source>
</evidence>
<feature type="compositionally biased region" description="Polar residues" evidence="2">
    <location>
        <begin position="1852"/>
        <end position="1871"/>
    </location>
</feature>
<dbReference type="EMBL" id="JAPDFR010000005">
    <property type="protein sequence ID" value="KAK0386577.1"/>
    <property type="molecule type" value="Genomic_DNA"/>
</dbReference>
<feature type="compositionally biased region" description="Polar residues" evidence="2">
    <location>
        <begin position="1683"/>
        <end position="1693"/>
    </location>
</feature>
<evidence type="ECO:0000256" key="1">
    <source>
        <dbReference type="SAM" id="Coils"/>
    </source>
</evidence>
<keyword evidence="4" id="KW-1185">Reference proteome</keyword>
<comment type="caution">
    <text evidence="3">The sequence shown here is derived from an EMBL/GenBank/DDBJ whole genome shotgun (WGS) entry which is preliminary data.</text>
</comment>
<organism evidence="3 4">
    <name type="scientific">Sarocladium strictum</name>
    <name type="common">Black bundle disease fungus</name>
    <name type="synonym">Acremonium strictum</name>
    <dbReference type="NCBI Taxonomy" id="5046"/>
    <lineage>
        <taxon>Eukaryota</taxon>
        <taxon>Fungi</taxon>
        <taxon>Dikarya</taxon>
        <taxon>Ascomycota</taxon>
        <taxon>Pezizomycotina</taxon>
        <taxon>Sordariomycetes</taxon>
        <taxon>Hypocreomycetidae</taxon>
        <taxon>Hypocreales</taxon>
        <taxon>Sarocladiaceae</taxon>
        <taxon>Sarocladium</taxon>
    </lineage>
</organism>
<feature type="coiled-coil region" evidence="1">
    <location>
        <begin position="1558"/>
        <end position="1651"/>
    </location>
</feature>
<feature type="compositionally biased region" description="Basic and acidic residues" evidence="2">
    <location>
        <begin position="1"/>
        <end position="15"/>
    </location>
</feature>
<evidence type="ECO:0000313" key="4">
    <source>
        <dbReference type="Proteomes" id="UP001175261"/>
    </source>
</evidence>
<sequence length="1905" mass="208538">MLPSDRESSRDGERQHLRHQHSMSSDQGSLRALIPMWDSSDPERAPPPLPLNPQSPSLTSRAGTSAAIQSAHAALNERAARENASVIPNLAKRVNGEPSPEKALVKGGGHRRMQSLQPGSVRDLSLMLEGGSGSPQPNTSPTRSHERYQTPSSPTPMPSRDTSEARDLGPGPSLTPVVRPTARRPQQSILGENTPPQSSTMMALQSMTSQSSLRSAEPVLSNITNGSMPNPIPRGVHSLDDISGQIITLTNIATSLQKEINALSRRSRDNATDLLSLKEATTTRDEDIRKNLRELMGSISETSSRISSGGLYIDNKPHTSSPPLGRMYQLPRIPSPKSFADSIERGSVSTPSLTGGTSADAAASLVLLEKIVREMGTKEGQDNLIDRLTEMSRQLSGMASSAKVDEILNFVRAQNLSSGAVVARDFAPGPHAELSGPMTKRVEHLLRNGESRRSSAPAERGAEILNDDLINIIKSVKDSVAQGGGLTAEVKALVRELRGEVLGMGRELGKRLESVSRRDMEADVPSKDEVSRVIDEGLEQMKDQLNHVLREHRRQSAGSAASHKTHVDYQEIYNAMRAALRDNEASREDMPDLSREDVIEAVREAWENYKPEIEVQQLGLEHDEVLACLQEGLQEYAPQADRSVGATREEVFQAVVEGLKHFVPPQMDTSATLSRDEIIEAVRDCLEEFEFPVAASAIGNEVTRDDMARAVQDGLAGLSLGAVGGAAMTSATGDNGEVLSRLQDLLECMKLEFRAVSDEAKENVAANGRDTEQLLDAIKDGLENLRASIEGYVDRSTGVDMQEQFLEDLTKSVEEFKEDLHKLVAEVTDSSREQLSTELEKLRDMVNSSMVPATPQVVGNNQEVLEALQNGVNTLRQEFHRPRTETGEIIDALHEGLRELREAIDRVNNKPVDLTANDEILDALKSGLDSVKSDIETLRDSSSDRAVTAFQNLAPESAVVPADMVKQDDIKNLEVLISSLRIKVEAMEPDTESLHRDDLTRLEEMLSNVQQGVEEIKTREPPAPAAKETPASNESASGADAATRDDVVAIETILRNTKDRLDDLIDGEQAVRKDQIDAVETAVLESKESLSSISEKMESMPDKADVAAMGTLIAAITAGIEEMKDKAAKEDDDDAEKVSKTDIEAVETVVLEMKTTLDAMALTDLTTLSQKEDVTKIETTLAEAKEALNTHVEATAKALEDRQAELVGVGERVLEVKALLEEFQETVKGKLEEDSNGIESVGKLLETVGEKIDKNENVGQDLKDLLETMKSEFENSRDVVAGAKLETDEKLQEATDSIGTKIDDKIAEIIAKYDELQASLDEKATAGEARGLETAAAVADTKTVAEELRTLVDTLGSTVTDSLEKMEEASKTVFSKVEDLSTKTDDIHTVEKSEHQQTRESIQQAVAAVEGLQGEVKEYQPQILEAVKDVLLLVGQHFEHSKSSATDIQDKLVEVKPTEQEMQNMLPAPEKYDDSQVREQLAALVDQRYDDTELREKLDRLVEQKYDDTPVREKLEAIAEQNTTAAQAFSQLDKVHESVLKTASEISEFLASQTQRISDEQTDREKTLQEANIELERKLAQQTQVEMTIASLREEEERLRASVLGLRTEQESLIRQKTRLTGDVSSLETAMRLRKEELVDMESRAEGLERRILEGVMDHSRVLLMSKSVKGGDAMNRKRVKKSATNPEAQMNKPSPARPAVNLALSTGKRNLAPPAQNGTARRIVSLSQINNNVSTGGVKRSQSVRTPAAGSKALRKRSWGGDMAKGFDDLEDDKENNNSSSHARMLRDTVEEVEEPATPEPQSHHLYRHDIPGDDTTALGSELTMDGEHNDDHDDDDDAASDAGTLRRSSHGTTVITGRTSELYTESETGSYASSYDDNASDWTESAVGVTPAEGNEVVVYGQH</sequence>
<feature type="compositionally biased region" description="Polar residues" evidence="2">
    <location>
        <begin position="1734"/>
        <end position="1746"/>
    </location>
</feature>
<feature type="compositionally biased region" description="Polar residues" evidence="2">
    <location>
        <begin position="184"/>
        <end position="199"/>
    </location>
</feature>
<dbReference type="Gene3D" id="1.20.120.20">
    <property type="entry name" value="Apolipoprotein"/>
    <property type="match status" value="1"/>
</dbReference>
<name>A0AA39GI91_SARSR</name>
<feature type="coiled-coil region" evidence="1">
    <location>
        <begin position="806"/>
        <end position="833"/>
    </location>
</feature>
<dbReference type="SUPFAM" id="SSF58113">
    <property type="entry name" value="Apolipoprotein A-I"/>
    <property type="match status" value="1"/>
</dbReference>